<accession>A0A2V3IKI6</accession>
<comment type="caution">
    <text evidence="2">The sequence shown here is derived from an EMBL/GenBank/DDBJ whole genome shotgun (WGS) entry which is preliminary data.</text>
</comment>
<feature type="signal peptide" evidence="1">
    <location>
        <begin position="1"/>
        <end position="23"/>
    </location>
</feature>
<organism evidence="2 3">
    <name type="scientific">Gracilariopsis chorda</name>
    <dbReference type="NCBI Taxonomy" id="448386"/>
    <lineage>
        <taxon>Eukaryota</taxon>
        <taxon>Rhodophyta</taxon>
        <taxon>Florideophyceae</taxon>
        <taxon>Rhodymeniophycidae</taxon>
        <taxon>Gracilariales</taxon>
        <taxon>Gracilariaceae</taxon>
        <taxon>Gracilariopsis</taxon>
    </lineage>
</organism>
<dbReference type="AlphaFoldDB" id="A0A2V3IKI6"/>
<keyword evidence="3" id="KW-1185">Reference proteome</keyword>
<name>A0A2V3IKI6_9FLOR</name>
<proteinExistence type="predicted"/>
<evidence type="ECO:0000313" key="2">
    <source>
        <dbReference type="EMBL" id="PXF42614.1"/>
    </source>
</evidence>
<sequence>MYAMRSSLALLTIVLTLVPTGLASECKSYLAIESAKDVHSFGAFCTTAEVVASAGCLCHLRLLRIIKGFGPDLGRKRVFCKSFGDLVDAKKYCRYLAEPPYSVFATLMWLDYFSRYCYGGSILSELDKNSPYRRFFQMIENGARTPPIPPELTSEKLG</sequence>
<dbReference type="EMBL" id="NBIV01000156">
    <property type="protein sequence ID" value="PXF42614.1"/>
    <property type="molecule type" value="Genomic_DNA"/>
</dbReference>
<gene>
    <name evidence="2" type="ORF">BWQ96_07664</name>
</gene>
<evidence type="ECO:0000256" key="1">
    <source>
        <dbReference type="SAM" id="SignalP"/>
    </source>
</evidence>
<protein>
    <submittedName>
        <fullName evidence="2">Uncharacterized protein</fullName>
    </submittedName>
</protein>
<evidence type="ECO:0000313" key="3">
    <source>
        <dbReference type="Proteomes" id="UP000247409"/>
    </source>
</evidence>
<dbReference type="Proteomes" id="UP000247409">
    <property type="component" value="Unassembled WGS sequence"/>
</dbReference>
<keyword evidence="1" id="KW-0732">Signal</keyword>
<feature type="chain" id="PRO_5016152550" evidence="1">
    <location>
        <begin position="24"/>
        <end position="158"/>
    </location>
</feature>
<reference evidence="2 3" key="1">
    <citation type="journal article" date="2018" name="Mol. Biol. Evol.">
        <title>Analysis of the draft genome of the red seaweed Gracilariopsis chorda provides insights into genome size evolution in Rhodophyta.</title>
        <authorList>
            <person name="Lee J."/>
            <person name="Yang E.C."/>
            <person name="Graf L."/>
            <person name="Yang J.H."/>
            <person name="Qiu H."/>
            <person name="Zel Zion U."/>
            <person name="Chan C.X."/>
            <person name="Stephens T.G."/>
            <person name="Weber A.P.M."/>
            <person name="Boo G.H."/>
            <person name="Boo S.M."/>
            <person name="Kim K.M."/>
            <person name="Shin Y."/>
            <person name="Jung M."/>
            <person name="Lee S.J."/>
            <person name="Yim H.S."/>
            <person name="Lee J.H."/>
            <person name="Bhattacharya D."/>
            <person name="Yoon H.S."/>
        </authorList>
    </citation>
    <scope>NUCLEOTIDE SEQUENCE [LARGE SCALE GENOMIC DNA]</scope>
    <source>
        <strain evidence="2 3">SKKU-2015</strain>
        <tissue evidence="2">Whole body</tissue>
    </source>
</reference>